<keyword evidence="8" id="KW-1185">Reference proteome</keyword>
<keyword evidence="3" id="KW-0862">Zinc</keyword>
<sequence length="152" mass="16708">MSTSSLASCTSDGTSTSAGGASHISISRMNASFDKCPRCKMQFDFLKRNNNMSSKVPLILNCKHTVCEDCIRRLCLANSNACPVCNEKISVTRAQIDNLTELFVPHYTLIGCLMWGKNAPNKRHISWVSTGVTLKNKQIFGLDAIETNTDTD</sequence>
<dbReference type="Gene3D" id="3.30.40.10">
    <property type="entry name" value="Zinc/RING finger domain, C3HC4 (zinc finger)"/>
    <property type="match status" value="1"/>
</dbReference>
<dbReference type="CDD" id="cd16449">
    <property type="entry name" value="RING-HC"/>
    <property type="match status" value="1"/>
</dbReference>
<proteinExistence type="predicted"/>
<dbReference type="InterPro" id="IPR017907">
    <property type="entry name" value="Znf_RING_CS"/>
</dbReference>
<dbReference type="PROSITE" id="PS50089">
    <property type="entry name" value="ZF_RING_2"/>
    <property type="match status" value="1"/>
</dbReference>
<dbReference type="InterPro" id="IPR001841">
    <property type="entry name" value="Znf_RING"/>
</dbReference>
<dbReference type="PROSITE" id="PS00518">
    <property type="entry name" value="ZF_RING_1"/>
    <property type="match status" value="1"/>
</dbReference>
<organism evidence="7 8">
    <name type="scientific">Asbolus verrucosus</name>
    <name type="common">Desert ironclad beetle</name>
    <dbReference type="NCBI Taxonomy" id="1661398"/>
    <lineage>
        <taxon>Eukaryota</taxon>
        <taxon>Metazoa</taxon>
        <taxon>Ecdysozoa</taxon>
        <taxon>Arthropoda</taxon>
        <taxon>Hexapoda</taxon>
        <taxon>Insecta</taxon>
        <taxon>Pterygota</taxon>
        <taxon>Neoptera</taxon>
        <taxon>Endopterygota</taxon>
        <taxon>Coleoptera</taxon>
        <taxon>Polyphaga</taxon>
        <taxon>Cucujiformia</taxon>
        <taxon>Tenebrionidae</taxon>
        <taxon>Pimeliinae</taxon>
        <taxon>Asbolus</taxon>
    </lineage>
</organism>
<feature type="non-terminal residue" evidence="7">
    <location>
        <position position="152"/>
    </location>
</feature>
<dbReference type="Proteomes" id="UP000292052">
    <property type="component" value="Unassembled WGS sequence"/>
</dbReference>
<evidence type="ECO:0000256" key="3">
    <source>
        <dbReference type="ARBA" id="ARBA00022833"/>
    </source>
</evidence>
<dbReference type="SMART" id="SM00184">
    <property type="entry name" value="RING"/>
    <property type="match status" value="1"/>
</dbReference>
<dbReference type="InterPro" id="IPR013083">
    <property type="entry name" value="Znf_RING/FYVE/PHD"/>
</dbReference>
<evidence type="ECO:0000259" key="6">
    <source>
        <dbReference type="PROSITE" id="PS50089"/>
    </source>
</evidence>
<keyword evidence="2 4" id="KW-0863">Zinc-finger</keyword>
<reference evidence="7 8" key="1">
    <citation type="submission" date="2017-03" db="EMBL/GenBank/DDBJ databases">
        <title>Genome of the blue death feigning beetle - Asbolus verrucosus.</title>
        <authorList>
            <person name="Rider S.D."/>
        </authorList>
    </citation>
    <scope>NUCLEOTIDE SEQUENCE [LARGE SCALE GENOMIC DNA]</scope>
    <source>
        <strain evidence="7">Butters</strain>
        <tissue evidence="7">Head and leg muscle</tissue>
    </source>
</reference>
<dbReference type="SUPFAM" id="SSF57850">
    <property type="entry name" value="RING/U-box"/>
    <property type="match status" value="1"/>
</dbReference>
<evidence type="ECO:0000313" key="7">
    <source>
        <dbReference type="EMBL" id="RZB45746.1"/>
    </source>
</evidence>
<comment type="caution">
    <text evidence="7">The sequence shown here is derived from an EMBL/GenBank/DDBJ whole genome shotgun (WGS) entry which is preliminary data.</text>
</comment>
<protein>
    <recommendedName>
        <fullName evidence="6">RING-type domain-containing protein</fullName>
    </recommendedName>
</protein>
<feature type="region of interest" description="Disordered" evidence="5">
    <location>
        <begin position="1"/>
        <end position="20"/>
    </location>
</feature>
<evidence type="ECO:0000313" key="8">
    <source>
        <dbReference type="Proteomes" id="UP000292052"/>
    </source>
</evidence>
<evidence type="ECO:0000256" key="2">
    <source>
        <dbReference type="ARBA" id="ARBA00022771"/>
    </source>
</evidence>
<dbReference type="GO" id="GO:0008270">
    <property type="term" value="F:zinc ion binding"/>
    <property type="evidence" value="ECO:0007669"/>
    <property type="project" value="UniProtKB-KW"/>
</dbReference>
<name>A0A482VEB4_ASBVE</name>
<keyword evidence="1" id="KW-0479">Metal-binding</keyword>
<dbReference type="Pfam" id="PF13920">
    <property type="entry name" value="zf-C3HC4_3"/>
    <property type="match status" value="1"/>
</dbReference>
<evidence type="ECO:0000256" key="4">
    <source>
        <dbReference type="PROSITE-ProRule" id="PRU00175"/>
    </source>
</evidence>
<accession>A0A482VEB4</accession>
<evidence type="ECO:0000256" key="1">
    <source>
        <dbReference type="ARBA" id="ARBA00022723"/>
    </source>
</evidence>
<dbReference type="EMBL" id="QDEB01111569">
    <property type="protein sequence ID" value="RZB45746.1"/>
    <property type="molecule type" value="Genomic_DNA"/>
</dbReference>
<evidence type="ECO:0000256" key="5">
    <source>
        <dbReference type="SAM" id="MobiDB-lite"/>
    </source>
</evidence>
<feature type="domain" description="RING-type" evidence="6">
    <location>
        <begin position="36"/>
        <end position="86"/>
    </location>
</feature>
<feature type="compositionally biased region" description="Low complexity" evidence="5">
    <location>
        <begin position="7"/>
        <end position="20"/>
    </location>
</feature>
<gene>
    <name evidence="7" type="ORF">BDFB_006703</name>
</gene>
<dbReference type="OrthoDB" id="5800423at2759"/>
<dbReference type="AlphaFoldDB" id="A0A482VEB4"/>